<dbReference type="SUPFAM" id="SSF52317">
    <property type="entry name" value="Class I glutamine amidotransferase-like"/>
    <property type="match status" value="1"/>
</dbReference>
<evidence type="ECO:0000313" key="1">
    <source>
        <dbReference type="EMBL" id="MCQ4628417.1"/>
    </source>
</evidence>
<accession>A0ABT1QZS5</accession>
<dbReference type="InterPro" id="IPR029062">
    <property type="entry name" value="Class_I_gatase-like"/>
</dbReference>
<sequence>MTEMPFIPRFVILIVEDEEERPDVGLPWIAPAYYAFRDMGVEVAIATLLGGPPILTTLRATADESFAVERFKADRNARDELADTLSLDQIVVEDFDAAFCLGFSGQIWEVDGAVSAFVRAFLSAGKPVALVPGKYAMVTPEGAGAGLLILGDSEASPLHAARALVHLVCEMHAAPDIQRL</sequence>
<reference evidence="1" key="1">
    <citation type="submission" date="2021-07" db="EMBL/GenBank/DDBJ databases">
        <title>Shinella sp. nov., a novel member of the genus Shinella from water.</title>
        <authorList>
            <person name="Deng Y."/>
        </authorList>
    </citation>
    <scope>NUCLEOTIDE SEQUENCE</scope>
    <source>
        <strain evidence="1">CPCC 100929</strain>
    </source>
</reference>
<comment type="caution">
    <text evidence="1">The sequence shown here is derived from an EMBL/GenBank/DDBJ whole genome shotgun (WGS) entry which is preliminary data.</text>
</comment>
<organism evidence="1 2">
    <name type="scientific">Shinella lacus</name>
    <dbReference type="NCBI Taxonomy" id="2654216"/>
    <lineage>
        <taxon>Bacteria</taxon>
        <taxon>Pseudomonadati</taxon>
        <taxon>Pseudomonadota</taxon>
        <taxon>Alphaproteobacteria</taxon>
        <taxon>Hyphomicrobiales</taxon>
        <taxon>Rhizobiaceae</taxon>
        <taxon>Shinella</taxon>
    </lineage>
</organism>
<dbReference type="Proteomes" id="UP000996601">
    <property type="component" value="Unassembled WGS sequence"/>
</dbReference>
<dbReference type="RefSeq" id="WP_256114447.1">
    <property type="nucleotide sequence ID" value="NZ_WHSB02000001.1"/>
</dbReference>
<gene>
    <name evidence="1" type="ORF">GB927_000135</name>
</gene>
<dbReference type="EMBL" id="WHSB02000001">
    <property type="protein sequence ID" value="MCQ4628417.1"/>
    <property type="molecule type" value="Genomic_DNA"/>
</dbReference>
<evidence type="ECO:0000313" key="2">
    <source>
        <dbReference type="Proteomes" id="UP000996601"/>
    </source>
</evidence>
<name>A0ABT1QZS5_9HYPH</name>
<dbReference type="Gene3D" id="3.40.50.880">
    <property type="match status" value="1"/>
</dbReference>
<proteinExistence type="predicted"/>
<keyword evidence="2" id="KW-1185">Reference proteome</keyword>
<protein>
    <submittedName>
        <fullName evidence="1">Transporter</fullName>
    </submittedName>
</protein>